<feature type="chain" id="PRO_5041424400" evidence="1">
    <location>
        <begin position="22"/>
        <end position="92"/>
    </location>
</feature>
<dbReference type="EMBL" id="JAJJMA010102765">
    <property type="protein sequence ID" value="MCL7030536.1"/>
    <property type="molecule type" value="Genomic_DNA"/>
</dbReference>
<keyword evidence="3" id="KW-1185">Reference proteome</keyword>
<comment type="caution">
    <text evidence="2">The sequence shown here is derived from an EMBL/GenBank/DDBJ whole genome shotgun (WGS) entry which is preliminary data.</text>
</comment>
<protein>
    <submittedName>
        <fullName evidence="2">Uncharacterized protein</fullName>
    </submittedName>
</protein>
<accession>A0AA41S8E9</accession>
<dbReference type="AlphaFoldDB" id="A0AA41S8E9"/>
<reference evidence="2" key="1">
    <citation type="submission" date="2022-03" db="EMBL/GenBank/DDBJ databases">
        <title>A functionally conserved STORR gene fusion in Papaver species that diverged 16.8 million years ago.</title>
        <authorList>
            <person name="Catania T."/>
        </authorList>
    </citation>
    <scope>NUCLEOTIDE SEQUENCE</scope>
    <source>
        <strain evidence="2">S-191538</strain>
    </source>
</reference>
<name>A0AA41S8E9_PAPNU</name>
<organism evidence="2 3">
    <name type="scientific">Papaver nudicaule</name>
    <name type="common">Iceland poppy</name>
    <dbReference type="NCBI Taxonomy" id="74823"/>
    <lineage>
        <taxon>Eukaryota</taxon>
        <taxon>Viridiplantae</taxon>
        <taxon>Streptophyta</taxon>
        <taxon>Embryophyta</taxon>
        <taxon>Tracheophyta</taxon>
        <taxon>Spermatophyta</taxon>
        <taxon>Magnoliopsida</taxon>
        <taxon>Ranunculales</taxon>
        <taxon>Papaveraceae</taxon>
        <taxon>Papaveroideae</taxon>
        <taxon>Papaver</taxon>
    </lineage>
</organism>
<evidence type="ECO:0000313" key="3">
    <source>
        <dbReference type="Proteomes" id="UP001177140"/>
    </source>
</evidence>
<proteinExistence type="predicted"/>
<keyword evidence="1" id="KW-0732">Signal</keyword>
<sequence length="92" mass="9723">MKLAMALILSLLLIGTFSAEAAGRMNATTAVTPQRVQGSCDYEHVCSGSSADDECKSGCIAKGYDRGWCVHPIGGHCCCLKGQDMYHSLIPA</sequence>
<feature type="signal peptide" evidence="1">
    <location>
        <begin position="1"/>
        <end position="21"/>
    </location>
</feature>
<evidence type="ECO:0000313" key="2">
    <source>
        <dbReference type="EMBL" id="MCL7030536.1"/>
    </source>
</evidence>
<gene>
    <name evidence="2" type="ORF">MKW94_030147</name>
</gene>
<evidence type="ECO:0000256" key="1">
    <source>
        <dbReference type="SAM" id="SignalP"/>
    </source>
</evidence>
<dbReference type="Proteomes" id="UP001177140">
    <property type="component" value="Unassembled WGS sequence"/>
</dbReference>